<feature type="compositionally biased region" description="Basic and acidic residues" evidence="1">
    <location>
        <begin position="363"/>
        <end position="384"/>
    </location>
</feature>
<feature type="region of interest" description="Disordered" evidence="1">
    <location>
        <begin position="474"/>
        <end position="498"/>
    </location>
</feature>
<sequence>MRFHCRCIEKMCRNFVFGSPIPLLSVSKAWNILNDVYQFGGLNDHILQAARDSCFITRFTAGTFQAFAQAVQRKEAAAYWIIRVYKGHDSYTLSSTIEVRHRGEAAARFSMICDISHSYIQARSAFDVPLACDKCIAEFADKRMGAPALISWSPRCTVFRAVPQTLRGTFQSPTNRLSTSPPSPAKAMVSKGVIVLTPRSPESRSPESRSAPASSHRISSPQPYTYRYALCARPSSFEQSPNRDTGMYIGMPQSDSRDGEEVLRPIFPVSCRAMVDEYSYYSSMYCVSASYMFSSLDVLGELVSDRVLTDISDLMDPIAKEAQDFELSFTDLFTDSESTECVSTSTEGDKSSRDDISEDDISESGKQEEHKTEPPLKQQERGDANNRLSADNIRRANGTNKAARMASQVLKRIENMNSMASGASGDSQVDSNEIVPIVGEAVEKVEETATDKYIRSMPLHYPILAIPCPDSKPYDSGQHLLSPSSGTSSPAKGQRLSDSSKVYNHKTFMNLEDLVQHFCSLIVAGKIDK</sequence>
<dbReference type="VEuPathDB" id="GiardiaDB:DHA2_152110"/>
<proteinExistence type="predicted"/>
<name>V6TAD5_GIAIN</name>
<dbReference type="AlphaFoldDB" id="V6TAD5"/>
<reference evidence="3" key="1">
    <citation type="submission" date="2012-02" db="EMBL/GenBank/DDBJ databases">
        <title>Genome sequencing of Giardia lamblia Genotypes A2 and B isolates (DH and GS) and comparative analysis with the genomes of Genotypes A1 and E (WB and Pig).</title>
        <authorList>
            <person name="Adam R."/>
            <person name="Dahlstrom E."/>
            <person name="Martens C."/>
            <person name="Bruno D."/>
            <person name="Barbian K."/>
            <person name="Porcella S.F."/>
            <person name="Nash T."/>
        </authorList>
    </citation>
    <scope>NUCLEOTIDE SEQUENCE</scope>
    <source>
        <strain evidence="3">DH</strain>
    </source>
</reference>
<feature type="compositionally biased region" description="Polar residues" evidence="1">
    <location>
        <begin position="479"/>
        <end position="498"/>
    </location>
</feature>
<gene>
    <name evidence="2" type="ORF">DHA2_152110</name>
</gene>
<evidence type="ECO:0000256" key="1">
    <source>
        <dbReference type="SAM" id="MobiDB-lite"/>
    </source>
</evidence>
<feature type="region of interest" description="Disordered" evidence="1">
    <location>
        <begin position="196"/>
        <end position="220"/>
    </location>
</feature>
<evidence type="ECO:0000313" key="2">
    <source>
        <dbReference type="EMBL" id="ESU35853.1"/>
    </source>
</evidence>
<organism evidence="2 3">
    <name type="scientific">Giardia intestinalis</name>
    <name type="common">Giardia lamblia</name>
    <dbReference type="NCBI Taxonomy" id="5741"/>
    <lineage>
        <taxon>Eukaryota</taxon>
        <taxon>Metamonada</taxon>
        <taxon>Diplomonadida</taxon>
        <taxon>Hexamitidae</taxon>
        <taxon>Giardiinae</taxon>
        <taxon>Giardia</taxon>
    </lineage>
</organism>
<dbReference type="Proteomes" id="UP000018320">
    <property type="component" value="Unassembled WGS sequence"/>
</dbReference>
<feature type="region of interest" description="Disordered" evidence="1">
    <location>
        <begin position="338"/>
        <end position="405"/>
    </location>
</feature>
<protein>
    <submittedName>
        <fullName evidence="2">Uncharacterized protein</fullName>
    </submittedName>
</protein>
<dbReference type="VEuPathDB" id="GiardiaDB:GL50803_0014269"/>
<evidence type="ECO:0000313" key="3">
    <source>
        <dbReference type="Proteomes" id="UP000018320"/>
    </source>
</evidence>
<dbReference type="EMBL" id="AHGT01000066">
    <property type="protein sequence ID" value="ESU35853.1"/>
    <property type="molecule type" value="Genomic_DNA"/>
</dbReference>
<comment type="caution">
    <text evidence="2">The sequence shown here is derived from an EMBL/GenBank/DDBJ whole genome shotgun (WGS) entry which is preliminary data.</text>
</comment>
<accession>V6TAD5</accession>
<dbReference type="VEuPathDB" id="GiardiaDB:GL50581_3679"/>
<dbReference type="VEuPathDB" id="GiardiaDB:QR46_3142"/>
<reference evidence="2 3" key="2">
    <citation type="journal article" date="2013" name="Genome Biol. Evol.">
        <title>Genome sequencing of Giardia lamblia genotypes A2 and B isolates (DH and GS) and comparative analysis with the genomes of genotypes A1 and E (WB and Pig).</title>
        <authorList>
            <person name="Adam R.D."/>
            <person name="Dahlstrom E.W."/>
            <person name="Martens C.A."/>
            <person name="Bruno D.P."/>
            <person name="Barbian K.D."/>
            <person name="Ricklefs S.M."/>
            <person name="Hernandez M.M."/>
            <person name="Narla N.P."/>
            <person name="Patel R.B."/>
            <person name="Porcella S.F."/>
            <person name="Nash T.E."/>
        </authorList>
    </citation>
    <scope>NUCLEOTIDE SEQUENCE [LARGE SCALE GENOMIC DNA]</scope>
    <source>
        <strain evidence="2 3">DH</strain>
    </source>
</reference>